<dbReference type="PATRIC" id="fig|216946.3.peg.171"/>
<dbReference type="Gene3D" id="1.20.1740.10">
    <property type="entry name" value="Amino acid/polyamine transporter I"/>
    <property type="match status" value="1"/>
</dbReference>
<dbReference type="STRING" id="216946.STURO_v1c01710"/>
<keyword evidence="8" id="KW-1185">Reference proteome</keyword>
<evidence type="ECO:0000256" key="4">
    <source>
        <dbReference type="ARBA" id="ARBA00023136"/>
    </source>
</evidence>
<keyword evidence="3 5" id="KW-1133">Transmembrane helix</keyword>
<evidence type="ECO:0000256" key="5">
    <source>
        <dbReference type="SAM" id="Phobius"/>
    </source>
</evidence>
<feature type="transmembrane region" description="Helical" evidence="5">
    <location>
        <begin position="385"/>
        <end position="405"/>
    </location>
</feature>
<dbReference type="EMBL" id="CP012328">
    <property type="protein sequence ID" value="AKU79419.1"/>
    <property type="molecule type" value="Genomic_DNA"/>
</dbReference>
<dbReference type="PANTHER" id="PTHR42770">
    <property type="entry name" value="AMINO ACID TRANSPORTER-RELATED"/>
    <property type="match status" value="1"/>
</dbReference>
<feature type="transmembrane region" description="Helical" evidence="5">
    <location>
        <begin position="417"/>
        <end position="439"/>
    </location>
</feature>
<proteinExistence type="predicted"/>
<feature type="transmembrane region" description="Helical" evidence="5">
    <location>
        <begin position="214"/>
        <end position="235"/>
    </location>
</feature>
<dbReference type="KEGG" id="stur:STURON_00173"/>
<feature type="domain" description="Amino acid permease/ SLC12A" evidence="6">
    <location>
        <begin position="37"/>
        <end position="481"/>
    </location>
</feature>
<accession>A0A0K1P5G4</accession>
<gene>
    <name evidence="7" type="ORF">STURON_00173</name>
</gene>
<dbReference type="InterPro" id="IPR050367">
    <property type="entry name" value="APC_superfamily"/>
</dbReference>
<evidence type="ECO:0000259" key="6">
    <source>
        <dbReference type="Pfam" id="PF00324"/>
    </source>
</evidence>
<feature type="transmembrane region" description="Helical" evidence="5">
    <location>
        <begin position="142"/>
        <end position="163"/>
    </location>
</feature>
<evidence type="ECO:0000313" key="8">
    <source>
        <dbReference type="Proteomes" id="UP000067243"/>
    </source>
</evidence>
<protein>
    <submittedName>
        <fullName evidence="7">Putative permease</fullName>
    </submittedName>
</protein>
<dbReference type="GO" id="GO:0016020">
    <property type="term" value="C:membrane"/>
    <property type="evidence" value="ECO:0007669"/>
    <property type="project" value="UniProtKB-SubCell"/>
</dbReference>
<dbReference type="Proteomes" id="UP000067243">
    <property type="component" value="Chromosome"/>
</dbReference>
<evidence type="ECO:0000256" key="3">
    <source>
        <dbReference type="ARBA" id="ARBA00022989"/>
    </source>
</evidence>
<dbReference type="PIRSF" id="PIRSF006060">
    <property type="entry name" value="AA_transporter"/>
    <property type="match status" value="1"/>
</dbReference>
<organism evidence="7 8">
    <name type="scientific">Spiroplasma turonicum</name>
    <dbReference type="NCBI Taxonomy" id="216946"/>
    <lineage>
        <taxon>Bacteria</taxon>
        <taxon>Bacillati</taxon>
        <taxon>Mycoplasmatota</taxon>
        <taxon>Mollicutes</taxon>
        <taxon>Entomoplasmatales</taxon>
        <taxon>Spiroplasmataceae</taxon>
        <taxon>Spiroplasma</taxon>
    </lineage>
</organism>
<dbReference type="Pfam" id="PF00324">
    <property type="entry name" value="AA_permease"/>
    <property type="match status" value="1"/>
</dbReference>
<dbReference type="InterPro" id="IPR004841">
    <property type="entry name" value="AA-permease/SLC12A_dom"/>
</dbReference>
<evidence type="ECO:0000256" key="2">
    <source>
        <dbReference type="ARBA" id="ARBA00022692"/>
    </source>
</evidence>
<feature type="transmembrane region" description="Helical" evidence="5">
    <location>
        <begin position="7"/>
        <end position="27"/>
    </location>
</feature>
<keyword evidence="4 5" id="KW-0472">Membrane</keyword>
<name>A0A0K1P5G4_9MOLU</name>
<evidence type="ECO:0000256" key="1">
    <source>
        <dbReference type="ARBA" id="ARBA00004141"/>
    </source>
</evidence>
<feature type="transmembrane region" description="Helical" evidence="5">
    <location>
        <begin position="86"/>
        <end position="111"/>
    </location>
</feature>
<feature type="transmembrane region" description="Helical" evidence="5">
    <location>
        <begin position="344"/>
        <end position="365"/>
    </location>
</feature>
<dbReference type="GO" id="GO:0055085">
    <property type="term" value="P:transmembrane transport"/>
    <property type="evidence" value="ECO:0007669"/>
    <property type="project" value="InterPro"/>
</dbReference>
<feature type="transmembrane region" description="Helical" evidence="5">
    <location>
        <begin position="247"/>
        <end position="271"/>
    </location>
</feature>
<feature type="transmembrane region" description="Helical" evidence="5">
    <location>
        <begin position="175"/>
        <end position="194"/>
    </location>
</feature>
<keyword evidence="2 5" id="KW-0812">Transmembrane</keyword>
<dbReference type="AlphaFoldDB" id="A0A0K1P5G4"/>
<sequence length="510" mass="57253">MGLLSVIWVGVSFIAGITFTASFAGVVTGTNENGENIGVGIHILWIFALEGVVAFMCAWSFAKLVKYHPQANGGGAQYMRTAFGKFWGLFMGVINYSVIPLIGMGLIVSMVRQNFDGGDNNLVGFDSITGLPTGAWGAWGSLYLDLIAFGLYMFAATIIFFGIKRYKYVSVIIGYLTWGITVLIMIFGLVAGFTSDTSGLDQYINNTGLGFTTFSKTFTTCFFAFAGIETFIVSGKNIKDRSKNMPIAITIIMIATTIFYIIFTLIVMFAVNAPFEGNPNLQIFKKFNSEFLRKFGPWLIITCTILMRFNSSIQVTLYGGSTLEPLGSQRFISKVFNKENSESVPVAGVMTTIIIIVITGFLFLFIPDFVQGIVKRKSPFNYGTIANAASILLLLIYYFVIPTAMYQGYKKRVKIRIWEYVAWSITLILLSFIFVMYFIDLFKGFLKTDDIQSILASTFQLLYLVLLIVIIFVLYFAYHKKIMKNIKDNEDEYQKLLDYEKLFKIIELNN</sequence>
<feature type="transmembrane region" description="Helical" evidence="5">
    <location>
        <begin position="291"/>
        <end position="309"/>
    </location>
</feature>
<evidence type="ECO:0000313" key="7">
    <source>
        <dbReference type="EMBL" id="AKU79419.1"/>
    </source>
</evidence>
<comment type="subcellular location">
    <subcellularLocation>
        <location evidence="1">Membrane</location>
        <topology evidence="1">Multi-pass membrane protein</topology>
    </subcellularLocation>
</comment>
<dbReference type="PANTHER" id="PTHR42770:SF7">
    <property type="entry name" value="MEMBRANE PROTEIN"/>
    <property type="match status" value="1"/>
</dbReference>
<feature type="transmembrane region" description="Helical" evidence="5">
    <location>
        <begin position="39"/>
        <end position="65"/>
    </location>
</feature>
<reference evidence="7 8" key="1">
    <citation type="journal article" date="2015" name="Genome Announc.">
        <title>Complete Genome Sequence of Spiroplasma turonicum Strain Tab4cT, a Parasite of a Horse Fly, Haematopota sp. (Diptera: Tabanidae).</title>
        <authorList>
            <person name="Davis R.E."/>
            <person name="Shao J."/>
            <person name="Zhao Y."/>
            <person name="Gasparich G.E."/>
            <person name="Gaynor B.J."/>
            <person name="Donofrio N."/>
        </authorList>
    </citation>
    <scope>NUCLEOTIDE SEQUENCE [LARGE SCALE GENOMIC DNA]</scope>
    <source>
        <strain evidence="7 8">Tab4c</strain>
    </source>
</reference>
<feature type="transmembrane region" description="Helical" evidence="5">
    <location>
        <begin position="459"/>
        <end position="478"/>
    </location>
</feature>